<dbReference type="HOGENOM" id="CLU_148302_0_0_1"/>
<dbReference type="InterPro" id="IPR038765">
    <property type="entry name" value="Papain-like_cys_pep_sf"/>
</dbReference>
<dbReference type="OMA" id="DDKFKER"/>
<dbReference type="SUPFAM" id="SSF54001">
    <property type="entry name" value="Cysteine proteinases"/>
    <property type="match status" value="1"/>
</dbReference>
<reference evidence="2" key="2">
    <citation type="submission" date="2018-05" db="EMBL/GenBank/DDBJ databases">
        <title>OpunRS2 (Oryza punctata Reference Sequence Version 2).</title>
        <authorList>
            <person name="Zhang J."/>
            <person name="Kudrna D."/>
            <person name="Lee S."/>
            <person name="Talag J."/>
            <person name="Welchert J."/>
            <person name="Wing R.A."/>
        </authorList>
    </citation>
    <scope>NUCLEOTIDE SEQUENCE [LARGE SCALE GENOMIC DNA]</scope>
</reference>
<dbReference type="InterPro" id="IPR013201">
    <property type="entry name" value="Prot_inhib_I29"/>
</dbReference>
<dbReference type="EnsemblPlants" id="OPUNC08G00540.1">
    <property type="protein sequence ID" value="OPUNC08G00540.1"/>
    <property type="gene ID" value="OPUNC08G00540"/>
</dbReference>
<organism evidence="2">
    <name type="scientific">Oryza punctata</name>
    <name type="common">Red rice</name>
    <dbReference type="NCBI Taxonomy" id="4537"/>
    <lineage>
        <taxon>Eukaryota</taxon>
        <taxon>Viridiplantae</taxon>
        <taxon>Streptophyta</taxon>
        <taxon>Embryophyta</taxon>
        <taxon>Tracheophyta</taxon>
        <taxon>Spermatophyta</taxon>
        <taxon>Magnoliopsida</taxon>
        <taxon>Liliopsida</taxon>
        <taxon>Poales</taxon>
        <taxon>Poaceae</taxon>
        <taxon>BOP clade</taxon>
        <taxon>Oryzoideae</taxon>
        <taxon>Oryzeae</taxon>
        <taxon>Oryzinae</taxon>
        <taxon>Oryza</taxon>
    </lineage>
</organism>
<reference evidence="2" key="1">
    <citation type="submission" date="2015-04" db="UniProtKB">
        <authorList>
            <consortium name="EnsemblPlants"/>
        </authorList>
    </citation>
    <scope>IDENTIFICATION</scope>
</reference>
<dbReference type="Proteomes" id="UP000026962">
    <property type="component" value="Chromosome 8"/>
</dbReference>
<evidence type="ECO:0000259" key="1">
    <source>
        <dbReference type="Pfam" id="PF08246"/>
    </source>
</evidence>
<dbReference type="STRING" id="4537.A0A0E0LQF7"/>
<proteinExistence type="predicted"/>
<accession>A0A0E0LQF7</accession>
<dbReference type="Gramene" id="OPUNC08G00540.1">
    <property type="protein sequence ID" value="OPUNC08G00540.1"/>
    <property type="gene ID" value="OPUNC08G00540"/>
</dbReference>
<sequence>MASMMLLRAFRHVAASASGGADRLLGTRPYRATIPKRVNFVVEDEDVASKEALWSLYERWCKAFDEERDHDEMLRRFDHFKNFVLFVRSANKEAIRDGRSIRHEVNIFADGKVRELQGYYAINDLYELPYAQGCGGSCESASIPHST</sequence>
<evidence type="ECO:0000313" key="3">
    <source>
        <dbReference type="Proteomes" id="UP000026962"/>
    </source>
</evidence>
<keyword evidence="3" id="KW-1185">Reference proteome</keyword>
<dbReference type="AlphaFoldDB" id="A0A0E0LQF7"/>
<dbReference type="Pfam" id="PF08246">
    <property type="entry name" value="Inhibitor_I29"/>
    <property type="match status" value="1"/>
</dbReference>
<protein>
    <recommendedName>
        <fullName evidence="1">Cathepsin propeptide inhibitor domain-containing protein</fullName>
    </recommendedName>
</protein>
<feature type="domain" description="Cathepsin propeptide inhibitor" evidence="1">
    <location>
        <begin position="57"/>
        <end position="110"/>
    </location>
</feature>
<evidence type="ECO:0000313" key="2">
    <source>
        <dbReference type="EnsemblPlants" id="OPUNC08G00540.1"/>
    </source>
</evidence>
<name>A0A0E0LQF7_ORYPU</name>
<dbReference type="Gene3D" id="1.10.287.2250">
    <property type="match status" value="1"/>
</dbReference>